<dbReference type="EMBL" id="CM055104">
    <property type="protein sequence ID" value="KAJ7534676.1"/>
    <property type="molecule type" value="Genomic_DNA"/>
</dbReference>
<dbReference type="Proteomes" id="UP001162992">
    <property type="component" value="Chromosome 13"/>
</dbReference>
<reference evidence="2" key="1">
    <citation type="journal article" date="2024" name="Proc. Natl. Acad. Sci. U.S.A.">
        <title>Extraordinary preservation of gene collinearity over three hundred million years revealed in homosporous lycophytes.</title>
        <authorList>
            <person name="Li C."/>
            <person name="Wickell D."/>
            <person name="Kuo L.Y."/>
            <person name="Chen X."/>
            <person name="Nie B."/>
            <person name="Liao X."/>
            <person name="Peng D."/>
            <person name="Ji J."/>
            <person name="Jenkins J."/>
            <person name="Williams M."/>
            <person name="Shu S."/>
            <person name="Plott C."/>
            <person name="Barry K."/>
            <person name="Rajasekar S."/>
            <person name="Grimwood J."/>
            <person name="Han X."/>
            <person name="Sun S."/>
            <person name="Hou Z."/>
            <person name="He W."/>
            <person name="Dai G."/>
            <person name="Sun C."/>
            <person name="Schmutz J."/>
            <person name="Leebens-Mack J.H."/>
            <person name="Li F.W."/>
            <person name="Wang L."/>
        </authorList>
    </citation>
    <scope>NUCLEOTIDE SEQUENCE [LARGE SCALE GENOMIC DNA]</scope>
    <source>
        <strain evidence="2">cv. PW_Plant_1</strain>
    </source>
</reference>
<keyword evidence="2" id="KW-1185">Reference proteome</keyword>
<proteinExistence type="predicted"/>
<sequence length="94" mass="10506">MGVLGMSCALYNMCIVLTSFYKHVQRQCLQIWVISQCTVQIAFVSAVYPCLMLAYLGQASYLMKRGCRADILQISSKSRLLACIAAIPSEERFS</sequence>
<accession>A0ACC2BY53</accession>
<gene>
    <name evidence="1" type="ORF">O6H91_13G105100</name>
</gene>
<name>A0ACC2BY53_DIPCM</name>
<comment type="caution">
    <text evidence="1">The sequence shown here is derived from an EMBL/GenBank/DDBJ whole genome shotgun (WGS) entry which is preliminary data.</text>
</comment>
<protein>
    <submittedName>
        <fullName evidence="1">Uncharacterized protein</fullName>
    </submittedName>
</protein>
<evidence type="ECO:0000313" key="1">
    <source>
        <dbReference type="EMBL" id="KAJ7534676.1"/>
    </source>
</evidence>
<evidence type="ECO:0000313" key="2">
    <source>
        <dbReference type="Proteomes" id="UP001162992"/>
    </source>
</evidence>
<organism evidence="1 2">
    <name type="scientific">Diphasiastrum complanatum</name>
    <name type="common">Issler's clubmoss</name>
    <name type="synonym">Lycopodium complanatum</name>
    <dbReference type="NCBI Taxonomy" id="34168"/>
    <lineage>
        <taxon>Eukaryota</taxon>
        <taxon>Viridiplantae</taxon>
        <taxon>Streptophyta</taxon>
        <taxon>Embryophyta</taxon>
        <taxon>Tracheophyta</taxon>
        <taxon>Lycopodiopsida</taxon>
        <taxon>Lycopodiales</taxon>
        <taxon>Lycopodiaceae</taxon>
        <taxon>Lycopodioideae</taxon>
        <taxon>Diphasiastrum</taxon>
    </lineage>
</organism>